<evidence type="ECO:0000313" key="12">
    <source>
        <dbReference type="EMBL" id="TCK57914.1"/>
    </source>
</evidence>
<dbReference type="RefSeq" id="WP_131912444.1">
    <property type="nucleotide sequence ID" value="NZ_OU594967.1"/>
</dbReference>
<dbReference type="Pfam" id="PF02446">
    <property type="entry name" value="Glyco_hydro_77"/>
    <property type="match status" value="1"/>
</dbReference>
<dbReference type="GO" id="GO:0004134">
    <property type="term" value="F:4-alpha-glucanotransferase activity"/>
    <property type="evidence" value="ECO:0007669"/>
    <property type="project" value="UniProtKB-EC"/>
</dbReference>
<evidence type="ECO:0000256" key="8">
    <source>
        <dbReference type="ARBA" id="ARBA00031423"/>
    </source>
</evidence>
<dbReference type="EC" id="2.4.1.25" evidence="3 10"/>
<evidence type="ECO:0000256" key="10">
    <source>
        <dbReference type="RuleBase" id="RU361207"/>
    </source>
</evidence>
<dbReference type="PANTHER" id="PTHR32438">
    <property type="entry name" value="4-ALPHA-GLUCANOTRANSFERASE DPE1, CHLOROPLASTIC/AMYLOPLASTIC"/>
    <property type="match status" value="1"/>
</dbReference>
<evidence type="ECO:0000256" key="2">
    <source>
        <dbReference type="ARBA" id="ARBA00005684"/>
    </source>
</evidence>
<dbReference type="AlphaFoldDB" id="A0A4R1K1P8"/>
<dbReference type="NCBIfam" id="TIGR00217">
    <property type="entry name" value="malQ"/>
    <property type="match status" value="1"/>
</dbReference>
<evidence type="ECO:0000256" key="4">
    <source>
        <dbReference type="ARBA" id="ARBA00020295"/>
    </source>
</evidence>
<dbReference type="SUPFAM" id="SSF51445">
    <property type="entry name" value="(Trans)glycosidases"/>
    <property type="match status" value="1"/>
</dbReference>
<accession>A0A4R1K1P8</accession>
<evidence type="ECO:0000256" key="7">
    <source>
        <dbReference type="ARBA" id="ARBA00023277"/>
    </source>
</evidence>
<keyword evidence="7 10" id="KW-0119">Carbohydrate metabolism</keyword>
<gene>
    <name evidence="12" type="ORF">EV690_1616</name>
</gene>
<dbReference type="Proteomes" id="UP000295565">
    <property type="component" value="Unassembled WGS sequence"/>
</dbReference>
<dbReference type="InterPro" id="IPR017853">
    <property type="entry name" value="GH"/>
</dbReference>
<dbReference type="EMBL" id="SMGD01000012">
    <property type="protein sequence ID" value="TCK57914.1"/>
    <property type="molecule type" value="Genomic_DNA"/>
</dbReference>
<dbReference type="InterPro" id="IPR048458">
    <property type="entry name" value="MalQ_N"/>
</dbReference>
<dbReference type="Gene3D" id="3.20.20.80">
    <property type="entry name" value="Glycosidases"/>
    <property type="match status" value="1"/>
</dbReference>
<dbReference type="NCBIfam" id="NF008274">
    <property type="entry name" value="PRK11052.1"/>
    <property type="match status" value="1"/>
</dbReference>
<evidence type="ECO:0000313" key="13">
    <source>
        <dbReference type="Proteomes" id="UP000295565"/>
    </source>
</evidence>
<sequence>MVALESGETNSPIASHYIDARGEEITIAPHIVKHITTLMASPSSSGLTDTVVLYPSHDLITPTTGFMPTSWKFIPETGEPLEGLWQSGQKSWRLPANTPFGYHQLRLENGIQRYSMMIICAPQRCFIPPQLQHSAVWGSCIQLYTLRSQTNWGIGDFDDLKEWITRCAQQGASFVGLNPIHALYPAAPEQASPYSPSSREWLNIIYIAVPKVLAFQTSKWAQKWFHQHKIQQQLESLRNMNWVDYSQVTKFKLIGLHLAFREFRRHPDFKAERLKFAEFLNKGGTSLYRQGTFDALHRFLRNRFPNAQGWSQWSSAYHSPEAPEVVAFQHRHPRLIQFYCWLQWLAATQFAECAKRAIRCQMPIGLYRDVAVGVTGHGAQTWSERHYYCMDAEIGAPPDILGPLGQNWKLPPLDPQKLKQFHFQPFIEMIRANMKGCGALRLDHVMGLLRLWWLPKGEDARHGTYVHYPIDTMLAILALESQRHRCMIIGEDLGTVPQAIVTKLKTAGIFSYKVLYFEKDREHNFMQPEHYPNQSIATISTHDLPTLKGFFAHLDLKLGKQLGLYPDATVLSELHDERTLDCQKLITTIKQTFNLTRLPESQLNHFVHAFLAKTQSALLGLQPEDWLGMTQPVNIPGTETAYPNWRRKLTLNIDEIFSHTDVLELLALLEGIRSHPQPNDE</sequence>
<comment type="similarity">
    <text evidence="2 10">Belongs to the disproportionating enzyme family.</text>
</comment>
<dbReference type="Pfam" id="PF21226">
    <property type="entry name" value="MalQ_N"/>
    <property type="match status" value="1"/>
</dbReference>
<keyword evidence="13" id="KW-1185">Reference proteome</keyword>
<evidence type="ECO:0000256" key="1">
    <source>
        <dbReference type="ARBA" id="ARBA00000439"/>
    </source>
</evidence>
<comment type="caution">
    <text evidence="12">The sequence shown here is derived from an EMBL/GenBank/DDBJ whole genome shotgun (WGS) entry which is preliminary data.</text>
</comment>
<proteinExistence type="inferred from homology"/>
<evidence type="ECO:0000256" key="9">
    <source>
        <dbReference type="ARBA" id="ARBA00031501"/>
    </source>
</evidence>
<keyword evidence="6 10" id="KW-0808">Transferase</keyword>
<dbReference type="OrthoDB" id="9763489at2"/>
<comment type="catalytic activity">
    <reaction evidence="1 10">
        <text>Transfers a segment of a (1-&gt;4)-alpha-D-glucan to a new position in an acceptor, which may be glucose or a (1-&gt;4)-alpha-D-glucan.</text>
        <dbReference type="EC" id="2.4.1.25"/>
    </reaction>
</comment>
<evidence type="ECO:0000259" key="11">
    <source>
        <dbReference type="Pfam" id="PF21226"/>
    </source>
</evidence>
<evidence type="ECO:0000256" key="5">
    <source>
        <dbReference type="ARBA" id="ARBA00022676"/>
    </source>
</evidence>
<dbReference type="PANTHER" id="PTHR32438:SF5">
    <property type="entry name" value="4-ALPHA-GLUCANOTRANSFERASE DPE1, CHLOROPLASTIC_AMYLOPLASTIC"/>
    <property type="match status" value="1"/>
</dbReference>
<evidence type="ECO:0000256" key="3">
    <source>
        <dbReference type="ARBA" id="ARBA00012560"/>
    </source>
</evidence>
<dbReference type="InterPro" id="IPR003385">
    <property type="entry name" value="Glyco_hydro_77"/>
</dbReference>
<reference evidence="12 13" key="1">
    <citation type="submission" date="2019-03" db="EMBL/GenBank/DDBJ databases">
        <title>Genomic Encyclopedia of Type Strains, Phase IV (KMG-IV): sequencing the most valuable type-strain genomes for metagenomic binning, comparative biology and taxonomic classification.</title>
        <authorList>
            <person name="Goeker M."/>
        </authorList>
    </citation>
    <scope>NUCLEOTIDE SEQUENCE [LARGE SCALE GENOMIC DNA]</scope>
    <source>
        <strain evidence="12 13">DSM 18577</strain>
    </source>
</reference>
<organism evidence="12 13">
    <name type="scientific">Celerinatantimonas diazotrophica</name>
    <dbReference type="NCBI Taxonomy" id="412034"/>
    <lineage>
        <taxon>Bacteria</taxon>
        <taxon>Pseudomonadati</taxon>
        <taxon>Pseudomonadota</taxon>
        <taxon>Gammaproteobacteria</taxon>
        <taxon>Celerinatantimonadaceae</taxon>
        <taxon>Celerinatantimonas</taxon>
    </lineage>
</organism>
<protein>
    <recommendedName>
        <fullName evidence="4 10">4-alpha-glucanotransferase</fullName>
        <ecNumber evidence="3 10">2.4.1.25</ecNumber>
    </recommendedName>
    <alternativeName>
        <fullName evidence="8 10">Amylomaltase</fullName>
    </alternativeName>
    <alternativeName>
        <fullName evidence="9 10">Disproportionating enzyme</fullName>
    </alternativeName>
</protein>
<evidence type="ECO:0000256" key="6">
    <source>
        <dbReference type="ARBA" id="ARBA00022679"/>
    </source>
</evidence>
<dbReference type="GO" id="GO:0005975">
    <property type="term" value="P:carbohydrate metabolic process"/>
    <property type="evidence" value="ECO:0007669"/>
    <property type="project" value="InterPro"/>
</dbReference>
<feature type="domain" description="MalQ N-terminal beta-sandwich" evidence="11">
    <location>
        <begin position="87"/>
        <end position="122"/>
    </location>
</feature>
<keyword evidence="5 10" id="KW-0328">Glycosyltransferase</keyword>
<name>A0A4R1K1P8_9GAMM</name>